<accession>A0A0H5PZ22</accession>
<dbReference type="EMBL" id="LN853072">
    <property type="protein sequence ID" value="CRY94991.1"/>
    <property type="molecule type" value="Genomic_DNA"/>
</dbReference>
<evidence type="ECO:0008006" key="4">
    <source>
        <dbReference type="Google" id="ProtNLM"/>
    </source>
</evidence>
<keyword evidence="3" id="KW-0614">Plasmid</keyword>
<reference evidence="3" key="1">
    <citation type="submission" date="2015-06" db="EMBL/GenBank/DDBJ databases">
        <authorList>
            <person name="Joergensen T."/>
        </authorList>
    </citation>
    <scope>NUCLEOTIDE SEQUENCE</scope>
    <source>
        <plasmid evidence="3">pRGRH0426</plasmid>
    </source>
</reference>
<reference evidence="3" key="2">
    <citation type="submission" date="2015-07" db="EMBL/GenBank/DDBJ databases">
        <title>Plasmids, circular viruses and viroids from rat gut.</title>
        <authorList>
            <person name="Jorgensen T.J."/>
            <person name="Hansen M.A."/>
            <person name="Xu Z."/>
            <person name="Tabak M.A."/>
            <person name="Sorensen S.J."/>
            <person name="Hansen L.H."/>
        </authorList>
    </citation>
    <scope>NUCLEOTIDE SEQUENCE</scope>
    <source>
        <plasmid evidence="3">pRGRH0426</plasmid>
    </source>
</reference>
<feature type="region of interest" description="Disordered" evidence="2">
    <location>
        <begin position="1"/>
        <end position="30"/>
    </location>
</feature>
<protein>
    <recommendedName>
        <fullName evidence="4">Replication protein</fullName>
    </recommendedName>
</protein>
<evidence type="ECO:0000256" key="2">
    <source>
        <dbReference type="SAM" id="MobiDB-lite"/>
    </source>
</evidence>
<dbReference type="InterPro" id="IPR000989">
    <property type="entry name" value="Rep"/>
</dbReference>
<dbReference type="Pfam" id="PF01446">
    <property type="entry name" value="Rep_1"/>
    <property type="match status" value="1"/>
</dbReference>
<feature type="compositionally biased region" description="Basic and acidic residues" evidence="2">
    <location>
        <begin position="1"/>
        <end position="10"/>
    </location>
</feature>
<evidence type="ECO:0000256" key="1">
    <source>
        <dbReference type="ARBA" id="ARBA00022705"/>
    </source>
</evidence>
<organism evidence="3">
    <name type="scientific">uncultured prokaryote</name>
    <dbReference type="NCBI Taxonomy" id="198431"/>
    <lineage>
        <taxon>unclassified sequences</taxon>
        <taxon>environmental samples</taxon>
    </lineage>
</organism>
<sequence length="410" mass="45193">MGPPEKERPTPDQLAGKTGNGPETNNPEALMGSALGRLGRYGTAKTATLRTMDTVGDSAALKAGLRVGKIRDCGSWLMFRHFPTLGQTKLRSANFCSTHLVCGFCAIRRGARMMAKYLERFQAIKANNPELNPYLVTYTVKNGDDLSERLKHLQTSLTRLHKRRHGKRSRSELVDIDGAVWSYEVTYSEANGWHPHVHAIYLAKEQPSQAALRSEWENITVDSFMVDVRPITADESAPADVDPHAKGFAEVFKYALKAAELPASKLIESYMVLRGKRLVRAFGKFFGVVEPDNDDLGDELPASDLPYIDLLWRYSGGRYEHARTTYSEPSVECEGRSPGDASDLSAAPGHEALSPGDLHRGNRTGGSRRTCPGQVDPLNAARKQSRLETVFRNLQITARIQTPAGPDTAT</sequence>
<feature type="region of interest" description="Disordered" evidence="2">
    <location>
        <begin position="327"/>
        <end position="382"/>
    </location>
</feature>
<proteinExistence type="predicted"/>
<name>A0A0H5PZ22_9ZZZZ</name>
<geneLocation type="plasmid" evidence="3">
    <name>pRGRH0426</name>
</geneLocation>
<keyword evidence="1" id="KW-0235">DNA replication</keyword>
<dbReference type="GO" id="GO:0006260">
    <property type="term" value="P:DNA replication"/>
    <property type="evidence" value="ECO:0007669"/>
    <property type="project" value="UniProtKB-KW"/>
</dbReference>
<dbReference type="GO" id="GO:0003677">
    <property type="term" value="F:DNA binding"/>
    <property type="evidence" value="ECO:0007669"/>
    <property type="project" value="InterPro"/>
</dbReference>
<dbReference type="AlphaFoldDB" id="A0A0H5PZ22"/>
<evidence type="ECO:0000313" key="3">
    <source>
        <dbReference type="EMBL" id="CRY94991.1"/>
    </source>
</evidence>